<dbReference type="InterPro" id="IPR050491">
    <property type="entry name" value="AmpC-like"/>
</dbReference>
<name>A0A554VMB7_9FLAO</name>
<evidence type="ECO:0000256" key="2">
    <source>
        <dbReference type="ARBA" id="ARBA00023136"/>
    </source>
</evidence>
<dbReference type="PANTHER" id="PTHR46825:SF11">
    <property type="entry name" value="PENICILLIN-BINDING PROTEIN 4"/>
    <property type="match status" value="1"/>
</dbReference>
<dbReference type="AlphaFoldDB" id="A0A554VMB7"/>
<dbReference type="EMBL" id="VLNR01000014">
    <property type="protein sequence ID" value="TSE09350.1"/>
    <property type="molecule type" value="Genomic_DNA"/>
</dbReference>
<keyword evidence="5" id="KW-1185">Reference proteome</keyword>
<dbReference type="Pfam" id="PF00144">
    <property type="entry name" value="Beta-lactamase"/>
    <property type="match status" value="1"/>
</dbReference>
<feature type="domain" description="Beta-lactamase-related" evidence="3">
    <location>
        <begin position="180"/>
        <end position="482"/>
    </location>
</feature>
<dbReference type="Proteomes" id="UP000318833">
    <property type="component" value="Unassembled WGS sequence"/>
</dbReference>
<dbReference type="PANTHER" id="PTHR46825">
    <property type="entry name" value="D-ALANYL-D-ALANINE-CARBOXYPEPTIDASE/ENDOPEPTIDASE AMPH"/>
    <property type="match status" value="1"/>
</dbReference>
<protein>
    <submittedName>
        <fullName evidence="4">Beta-lactamase family protein</fullName>
    </submittedName>
</protein>
<comment type="caution">
    <text evidence="4">The sequence shown here is derived from an EMBL/GenBank/DDBJ whole genome shotgun (WGS) entry which is preliminary data.</text>
</comment>
<evidence type="ECO:0000256" key="1">
    <source>
        <dbReference type="ARBA" id="ARBA00004370"/>
    </source>
</evidence>
<dbReference type="GO" id="GO:0016020">
    <property type="term" value="C:membrane"/>
    <property type="evidence" value="ECO:0007669"/>
    <property type="project" value="UniProtKB-SubCell"/>
</dbReference>
<dbReference type="SUPFAM" id="SSF56601">
    <property type="entry name" value="beta-lactamase/transpeptidase-like"/>
    <property type="match status" value="1"/>
</dbReference>
<keyword evidence="2" id="KW-0472">Membrane</keyword>
<proteinExistence type="predicted"/>
<evidence type="ECO:0000259" key="3">
    <source>
        <dbReference type="Pfam" id="PF00144"/>
    </source>
</evidence>
<accession>A0A554VMB7</accession>
<dbReference type="Gene3D" id="3.40.710.10">
    <property type="entry name" value="DD-peptidase/beta-lactamase superfamily"/>
    <property type="match status" value="1"/>
</dbReference>
<dbReference type="RefSeq" id="WP_143916192.1">
    <property type="nucleotide sequence ID" value="NZ_CANLFO010000010.1"/>
</dbReference>
<organism evidence="4 5">
    <name type="scientific">Aquimarina algiphila</name>
    <dbReference type="NCBI Taxonomy" id="2047982"/>
    <lineage>
        <taxon>Bacteria</taxon>
        <taxon>Pseudomonadati</taxon>
        <taxon>Bacteroidota</taxon>
        <taxon>Flavobacteriia</taxon>
        <taxon>Flavobacteriales</taxon>
        <taxon>Flavobacteriaceae</taxon>
        <taxon>Aquimarina</taxon>
    </lineage>
</organism>
<comment type="subcellular location">
    <subcellularLocation>
        <location evidence="1">Membrane</location>
    </subcellularLocation>
</comment>
<sequence>MIILKPISNFKIICLLLVFPFFGYTQQVDKIDYKDDSNFPKGKMGQVIQEVIDVFNANNAQKISQFITKHRSEDILKKFSMEDIQEYLLDNYRKTGGVNFHSIRTYTPSRPYKTVVIVKGNNFDSWYAITLSFLNTTDYIVDSLWFSSANIPSNVKESQISETELINKTSALLDKISKKDVFSGTVLIAKGSEVLFEKAYGEASKRFHVPNTINTKFNLGSMNKMFTTTAIMQLVEKQKVKLSDPISKYIDESWLPKQITDKVTIHHLLSHTSGLGSYFNKTYWNSSRELYRTIEEFKPLVKGETLAFTPGEKFRYSNTGMLLLGIIIQKSSSQDYFEYIQNNIFTPSGMINSDSYEMDQPVENLAIGYIPVPNNALGWRNNIFKHVIKGGPAGGGFSTVRDLHKFALALVDKKLVSESSLELLWTDHAKSRYGYGFEVKTSTAGKVVGHGGGFPGLNAQLDIFLDNGYIVTVMSNYDRGASPVSKKINTWIERLKK</sequence>
<evidence type="ECO:0000313" key="4">
    <source>
        <dbReference type="EMBL" id="TSE09350.1"/>
    </source>
</evidence>
<dbReference type="InterPro" id="IPR012338">
    <property type="entry name" value="Beta-lactam/transpept-like"/>
</dbReference>
<dbReference type="OrthoDB" id="9793489at2"/>
<gene>
    <name evidence="4" type="ORF">FOF46_08840</name>
</gene>
<evidence type="ECO:0000313" key="5">
    <source>
        <dbReference type="Proteomes" id="UP000318833"/>
    </source>
</evidence>
<reference evidence="4 5" key="1">
    <citation type="submission" date="2019-07" db="EMBL/GenBank/DDBJ databases">
        <title>The draft genome sequence of Aquimarina algiphila M91.</title>
        <authorList>
            <person name="Meng X."/>
        </authorList>
    </citation>
    <scope>NUCLEOTIDE SEQUENCE [LARGE SCALE GENOMIC DNA]</scope>
    <source>
        <strain evidence="4 5">M91</strain>
    </source>
</reference>
<dbReference type="InterPro" id="IPR001466">
    <property type="entry name" value="Beta-lactam-related"/>
</dbReference>